<evidence type="ECO:0000313" key="4">
    <source>
        <dbReference type="Proteomes" id="UP000470470"/>
    </source>
</evidence>
<evidence type="ECO:0000313" key="3">
    <source>
        <dbReference type="EMBL" id="NEL55605.1"/>
    </source>
</evidence>
<keyword evidence="2" id="KW-1133">Transmembrane helix</keyword>
<dbReference type="AlphaFoldDB" id="A0A7K3WGI1"/>
<feature type="region of interest" description="Disordered" evidence="1">
    <location>
        <begin position="199"/>
        <end position="253"/>
    </location>
</feature>
<keyword evidence="2" id="KW-0472">Membrane</keyword>
<gene>
    <name evidence="3" type="ORF">G1H19_16600</name>
</gene>
<accession>A0A7K3WGI1</accession>
<evidence type="ECO:0000256" key="1">
    <source>
        <dbReference type="SAM" id="MobiDB-lite"/>
    </source>
</evidence>
<comment type="caution">
    <text evidence="3">The sequence shown here is derived from an EMBL/GenBank/DDBJ whole genome shotgun (WGS) entry which is preliminary data.</text>
</comment>
<keyword evidence="4" id="KW-1185">Reference proteome</keyword>
<evidence type="ECO:0008006" key="5">
    <source>
        <dbReference type="Google" id="ProtNLM"/>
    </source>
</evidence>
<dbReference type="RefSeq" id="WP_152730883.1">
    <property type="nucleotide sequence ID" value="NZ_JAABOZ010000004.1"/>
</dbReference>
<feature type="transmembrane region" description="Helical" evidence="2">
    <location>
        <begin position="171"/>
        <end position="192"/>
    </location>
</feature>
<name>A0A7K3WGI1_9ACTN</name>
<organism evidence="3 4">
    <name type="scientific">Goekera deserti</name>
    <dbReference type="NCBI Taxonomy" id="2497753"/>
    <lineage>
        <taxon>Bacteria</taxon>
        <taxon>Bacillati</taxon>
        <taxon>Actinomycetota</taxon>
        <taxon>Actinomycetes</taxon>
        <taxon>Geodermatophilales</taxon>
        <taxon>Geodermatophilaceae</taxon>
        <taxon>Goekera</taxon>
    </lineage>
</organism>
<feature type="transmembrane region" description="Helical" evidence="2">
    <location>
        <begin position="12"/>
        <end position="32"/>
    </location>
</feature>
<dbReference type="EMBL" id="JAAGWK010000024">
    <property type="protein sequence ID" value="NEL55605.1"/>
    <property type="molecule type" value="Genomic_DNA"/>
</dbReference>
<protein>
    <recommendedName>
        <fullName evidence="5">Capsular polysaccharide biosynthesis protein</fullName>
    </recommendedName>
</protein>
<dbReference type="Proteomes" id="UP000470470">
    <property type="component" value="Unassembled WGS sequence"/>
</dbReference>
<proteinExistence type="predicted"/>
<keyword evidence="2" id="KW-0812">Transmembrane</keyword>
<evidence type="ECO:0000256" key="2">
    <source>
        <dbReference type="SAM" id="Phobius"/>
    </source>
</evidence>
<reference evidence="3 4" key="1">
    <citation type="submission" date="2020-02" db="EMBL/GenBank/DDBJ databases">
        <title>The whole genome sequence of CPCC 205119.</title>
        <authorList>
            <person name="Jiang Z."/>
        </authorList>
    </citation>
    <scope>NUCLEOTIDE SEQUENCE [LARGE SCALE GENOMIC DNA]</scope>
    <source>
        <strain evidence="3 4">CPCC 205119</strain>
    </source>
</reference>
<sequence>MNLAELARVLLRWRWLIAPVLVVAVLAGGLVYRTTPPTWSQTERFLLLSPVVTEQGPGNPFLQLGNGVSMAAGVLMTKVAAGQTAAGITDGVPGASFTIAGDPATAAPVVVVVAEGPQRADVARVLDRVGEQLVVQLAQLQQDSGAPQISWVTISQLTRDPSATPVDSARLRAAAVSVLGVLVVGLLLLLLLERRRRGRAADGASREQPGGVAEDPLQSATGADDRTVQRLPERAGSADVRRFDSGLSSARVP</sequence>
<feature type="compositionally biased region" description="Basic and acidic residues" evidence="1">
    <location>
        <begin position="223"/>
        <end position="233"/>
    </location>
</feature>